<sequence length="199" mass="22624">MCVCVATFISVYAPTLEAEHNIKEDFYGALDAILQKTPASDRLILMGDFNARVGAEHLVWSKVIGQHGAGKMNHNGLRLLSLCAEHQLVITNTIFQMKNGYKTTWLHPHSKHWHLLDYVIIRQKDRQDVRTTVLCEELSAGLTTICHITKDNLQRLLDEKLNKIPEEPADWPALHQATYDAALEAFGQERKHHQGLVRL</sequence>
<proteinExistence type="predicted"/>
<dbReference type="InterPro" id="IPR005135">
    <property type="entry name" value="Endo/exonuclease/phosphatase"/>
</dbReference>
<keyword evidence="3" id="KW-1185">Reference proteome</keyword>
<accession>A0ABR3LRK7</accession>
<gene>
    <name evidence="2" type="ORF">QQF64_013593</name>
</gene>
<dbReference type="PANTHER" id="PTHR23227">
    <property type="entry name" value="BUCENTAUR RELATED"/>
    <property type="match status" value="1"/>
</dbReference>
<feature type="domain" description="Endonuclease/exonuclease/phosphatase" evidence="1">
    <location>
        <begin position="7"/>
        <end position="128"/>
    </location>
</feature>
<evidence type="ECO:0000313" key="3">
    <source>
        <dbReference type="Proteomes" id="UP001558613"/>
    </source>
</evidence>
<evidence type="ECO:0000259" key="1">
    <source>
        <dbReference type="Pfam" id="PF14529"/>
    </source>
</evidence>
<protein>
    <recommendedName>
        <fullName evidence="1">Endonuclease/exonuclease/phosphatase domain-containing protein</fullName>
    </recommendedName>
</protein>
<dbReference type="InterPro" id="IPR036691">
    <property type="entry name" value="Endo/exonu/phosph_ase_sf"/>
</dbReference>
<reference evidence="2 3" key="1">
    <citation type="submission" date="2023-09" db="EMBL/GenBank/DDBJ databases">
        <authorList>
            <person name="Wang M."/>
        </authorList>
    </citation>
    <scope>NUCLEOTIDE SEQUENCE [LARGE SCALE GENOMIC DNA]</scope>
    <source>
        <strain evidence="2">GT-2023</strain>
        <tissue evidence="2">Liver</tissue>
    </source>
</reference>
<dbReference type="EMBL" id="JAYMGO010000019">
    <property type="protein sequence ID" value="KAL1255532.1"/>
    <property type="molecule type" value="Genomic_DNA"/>
</dbReference>
<dbReference type="PANTHER" id="PTHR23227:SF84">
    <property type="entry name" value="ENDONUCLEASE_EXONUCLEASE_PHOSPHATASE DOMAIN-CONTAINING PROTEIN"/>
    <property type="match status" value="1"/>
</dbReference>
<organism evidence="2 3">
    <name type="scientific">Cirrhinus molitorella</name>
    <name type="common">mud carp</name>
    <dbReference type="NCBI Taxonomy" id="172907"/>
    <lineage>
        <taxon>Eukaryota</taxon>
        <taxon>Metazoa</taxon>
        <taxon>Chordata</taxon>
        <taxon>Craniata</taxon>
        <taxon>Vertebrata</taxon>
        <taxon>Euteleostomi</taxon>
        <taxon>Actinopterygii</taxon>
        <taxon>Neopterygii</taxon>
        <taxon>Teleostei</taxon>
        <taxon>Ostariophysi</taxon>
        <taxon>Cypriniformes</taxon>
        <taxon>Cyprinidae</taxon>
        <taxon>Labeoninae</taxon>
        <taxon>Labeonini</taxon>
        <taxon>Cirrhinus</taxon>
    </lineage>
</organism>
<dbReference type="SUPFAM" id="SSF56219">
    <property type="entry name" value="DNase I-like"/>
    <property type="match status" value="1"/>
</dbReference>
<comment type="caution">
    <text evidence="2">The sequence shown here is derived from an EMBL/GenBank/DDBJ whole genome shotgun (WGS) entry which is preliminary data.</text>
</comment>
<evidence type="ECO:0000313" key="2">
    <source>
        <dbReference type="EMBL" id="KAL1255532.1"/>
    </source>
</evidence>
<dbReference type="Pfam" id="PF14529">
    <property type="entry name" value="Exo_endo_phos_2"/>
    <property type="match status" value="1"/>
</dbReference>
<name>A0ABR3LRK7_9TELE</name>
<dbReference type="Gene3D" id="3.60.10.10">
    <property type="entry name" value="Endonuclease/exonuclease/phosphatase"/>
    <property type="match status" value="1"/>
</dbReference>
<dbReference type="Proteomes" id="UP001558613">
    <property type="component" value="Unassembled WGS sequence"/>
</dbReference>
<dbReference type="InterPro" id="IPR027124">
    <property type="entry name" value="Swc5/CFDP1/2"/>
</dbReference>